<sequence length="349" mass="39739">MTFGHNSWRCILPNGKIFPTFEVRQIHQKSQKMNMKNAFTAKQSGRSLSEYYGELTEIFCELDHRDKDQSKTNHPNIDKSTFKCTHCNKTGHIKSRCFEIVGYPDWWDHNRDQQKKRSKKTLIAVVAKIKTKANVNEKASALVATIDYGGKFLNTSIPVINIAWIIDYGATDHMIFDSRQVSLLRPFSQKIVSTANGNTTPVIGEGSLTLTDTLNLDSVLVYPFMKRLPHRHNRGIPKPTYEPELSTKVKYPISNYVSNHRLSESNKSFVNQLSIVAIPNKCPPGKKPIGCRWIYTVKYKTDGSIERFKARLVAKGYTQTYEIDYTETFTLVAKINIVQVLLSLAANLD</sequence>
<evidence type="ECO:0000313" key="3">
    <source>
        <dbReference type="EMBL" id="CAN61235.1"/>
    </source>
</evidence>
<dbReference type="InterPro" id="IPR013103">
    <property type="entry name" value="RVT_2"/>
</dbReference>
<dbReference type="Pfam" id="PF07727">
    <property type="entry name" value="RVT_2"/>
    <property type="match status" value="1"/>
</dbReference>
<proteinExistence type="predicted"/>
<evidence type="ECO:0000259" key="2">
    <source>
        <dbReference type="Pfam" id="PF22936"/>
    </source>
</evidence>
<dbReference type="Pfam" id="PF22936">
    <property type="entry name" value="Pol_BBD"/>
    <property type="match status" value="1"/>
</dbReference>
<dbReference type="PANTHER" id="PTHR34222">
    <property type="entry name" value="GAG_PRE-INTEGRS DOMAIN-CONTAINING PROTEIN"/>
    <property type="match status" value="1"/>
</dbReference>
<organism evidence="3">
    <name type="scientific">Vitis vinifera</name>
    <name type="common">Grape</name>
    <dbReference type="NCBI Taxonomy" id="29760"/>
    <lineage>
        <taxon>Eukaryota</taxon>
        <taxon>Viridiplantae</taxon>
        <taxon>Streptophyta</taxon>
        <taxon>Embryophyta</taxon>
        <taxon>Tracheophyta</taxon>
        <taxon>Spermatophyta</taxon>
        <taxon>Magnoliopsida</taxon>
        <taxon>eudicotyledons</taxon>
        <taxon>Gunneridae</taxon>
        <taxon>Pentapetalae</taxon>
        <taxon>rosids</taxon>
        <taxon>Vitales</taxon>
        <taxon>Vitaceae</taxon>
        <taxon>Viteae</taxon>
        <taxon>Vitis</taxon>
    </lineage>
</organism>
<name>A5BCT6_VITVI</name>
<feature type="domain" description="Retrovirus-related Pol polyprotein from transposon TNT 1-94-like beta-barrel" evidence="2">
    <location>
        <begin position="164"/>
        <end position="220"/>
    </location>
</feature>
<protein>
    <submittedName>
        <fullName evidence="3">Uncharacterized protein</fullName>
    </submittedName>
</protein>
<dbReference type="EMBL" id="AM454828">
    <property type="protein sequence ID" value="CAN61235.1"/>
    <property type="molecule type" value="Genomic_DNA"/>
</dbReference>
<dbReference type="AlphaFoldDB" id="A5BCT6"/>
<dbReference type="PANTHER" id="PTHR34222:SF43">
    <property type="entry name" value="RETROTRANSPOSON GAG DOMAIN-CONTAINING PROTEIN"/>
    <property type="match status" value="1"/>
</dbReference>
<evidence type="ECO:0000259" key="1">
    <source>
        <dbReference type="Pfam" id="PF07727"/>
    </source>
</evidence>
<dbReference type="InterPro" id="IPR054722">
    <property type="entry name" value="PolX-like_BBD"/>
</dbReference>
<gene>
    <name evidence="3" type="ORF">VITISV_003186</name>
</gene>
<feature type="domain" description="Reverse transcriptase Ty1/copia-type" evidence="1">
    <location>
        <begin position="281"/>
        <end position="347"/>
    </location>
</feature>
<reference evidence="3" key="1">
    <citation type="journal article" date="2007" name="PLoS ONE">
        <title>The first genome sequence of an elite grapevine cultivar (Pinot noir Vitis vinifera L.): coping with a highly heterozygous genome.</title>
        <authorList>
            <person name="Velasco R."/>
            <person name="Zharkikh A."/>
            <person name="Troggio M."/>
            <person name="Cartwright D.A."/>
            <person name="Cestaro A."/>
            <person name="Pruss D."/>
            <person name="Pindo M."/>
            <person name="FitzGerald L.M."/>
            <person name="Vezzulli S."/>
            <person name="Reid J."/>
            <person name="Malacarne G."/>
            <person name="Iliev D."/>
            <person name="Coppola G."/>
            <person name="Wardell B."/>
            <person name="Micheletti D."/>
            <person name="Macalma T."/>
            <person name="Facci M."/>
            <person name="Mitchell J.T."/>
            <person name="Perazzolli M."/>
            <person name="Eldredge G."/>
            <person name="Gatto P."/>
            <person name="Oyzerski R."/>
            <person name="Moretto M."/>
            <person name="Gutin N."/>
            <person name="Stefanini M."/>
            <person name="Chen Y."/>
            <person name="Segala C."/>
            <person name="Davenport C."/>
            <person name="Dematte L."/>
            <person name="Mraz A."/>
            <person name="Battilana J."/>
            <person name="Stormo K."/>
            <person name="Costa F."/>
            <person name="Tao Q."/>
            <person name="Si-Ammour A."/>
            <person name="Harkins T."/>
            <person name="Lackey A."/>
            <person name="Perbost C."/>
            <person name="Taillon B."/>
            <person name="Stella A."/>
            <person name="Solovyev V."/>
            <person name="Fawcett J.A."/>
            <person name="Sterck L."/>
            <person name="Vandepoele K."/>
            <person name="Grando S.M."/>
            <person name="Toppo S."/>
            <person name="Moser C."/>
            <person name="Lanchbury J."/>
            <person name="Bogden R."/>
            <person name="Skolnick M."/>
            <person name="Sgaramella V."/>
            <person name="Bhatnagar S.K."/>
            <person name="Fontana P."/>
            <person name="Gutin A."/>
            <person name="Van de Peer Y."/>
            <person name="Salamini F."/>
            <person name="Viola R."/>
        </authorList>
    </citation>
    <scope>NUCLEOTIDE SEQUENCE</scope>
</reference>
<accession>A5BCT6</accession>